<dbReference type="AlphaFoldDB" id="A0AAV4W7S5"/>
<reference evidence="9 10" key="1">
    <citation type="submission" date="2021-06" db="EMBL/GenBank/DDBJ databases">
        <title>Caerostris extrusa draft genome.</title>
        <authorList>
            <person name="Kono N."/>
            <person name="Arakawa K."/>
        </authorList>
    </citation>
    <scope>NUCLEOTIDE SEQUENCE [LARGE SCALE GENOMIC DNA]</scope>
</reference>
<dbReference type="PANTHER" id="PTHR24302:SF15">
    <property type="entry name" value="FATTY-ACID PEROXYGENASE"/>
    <property type="match status" value="1"/>
</dbReference>
<keyword evidence="4" id="KW-0479">Metal-binding</keyword>
<organism evidence="9 10">
    <name type="scientific">Caerostris extrusa</name>
    <name type="common">Bark spider</name>
    <name type="synonym">Caerostris bankana</name>
    <dbReference type="NCBI Taxonomy" id="172846"/>
    <lineage>
        <taxon>Eukaryota</taxon>
        <taxon>Metazoa</taxon>
        <taxon>Ecdysozoa</taxon>
        <taxon>Arthropoda</taxon>
        <taxon>Chelicerata</taxon>
        <taxon>Arachnida</taxon>
        <taxon>Araneae</taxon>
        <taxon>Araneomorphae</taxon>
        <taxon>Entelegynae</taxon>
        <taxon>Araneoidea</taxon>
        <taxon>Araneidae</taxon>
        <taxon>Caerostris</taxon>
    </lineage>
</organism>
<evidence type="ECO:0000256" key="6">
    <source>
        <dbReference type="ARBA" id="ARBA00023004"/>
    </source>
</evidence>
<keyword evidence="5" id="KW-0560">Oxidoreductase</keyword>
<dbReference type="GO" id="GO:0008395">
    <property type="term" value="F:steroid hydroxylase activity"/>
    <property type="evidence" value="ECO:0007669"/>
    <property type="project" value="TreeGrafter"/>
</dbReference>
<evidence type="ECO:0000256" key="1">
    <source>
        <dbReference type="ARBA" id="ARBA00001971"/>
    </source>
</evidence>
<keyword evidence="3" id="KW-0349">Heme</keyword>
<dbReference type="Gene3D" id="1.10.630.10">
    <property type="entry name" value="Cytochrome P450"/>
    <property type="match status" value="1"/>
</dbReference>
<protein>
    <submittedName>
        <fullName evidence="9">Cytochrome P450 3A24</fullName>
    </submittedName>
</protein>
<evidence type="ECO:0000256" key="5">
    <source>
        <dbReference type="ARBA" id="ARBA00023002"/>
    </source>
</evidence>
<dbReference type="InterPro" id="IPR001128">
    <property type="entry name" value="Cyt_P450"/>
</dbReference>
<feature type="region of interest" description="Disordered" evidence="8">
    <location>
        <begin position="314"/>
        <end position="336"/>
    </location>
</feature>
<evidence type="ECO:0000313" key="9">
    <source>
        <dbReference type="EMBL" id="GIY77884.1"/>
    </source>
</evidence>
<feature type="non-terminal residue" evidence="9">
    <location>
        <position position="355"/>
    </location>
</feature>
<dbReference type="EMBL" id="BPLR01015692">
    <property type="protein sequence ID" value="GIY77884.1"/>
    <property type="molecule type" value="Genomic_DNA"/>
</dbReference>
<dbReference type="InterPro" id="IPR002402">
    <property type="entry name" value="Cyt_P450_E_grp-II"/>
</dbReference>
<comment type="cofactor">
    <cofactor evidence="1">
        <name>heme</name>
        <dbReference type="ChEBI" id="CHEBI:30413"/>
    </cofactor>
</comment>
<dbReference type="GO" id="GO:0016705">
    <property type="term" value="F:oxidoreductase activity, acting on paired donors, with incorporation or reduction of molecular oxygen"/>
    <property type="evidence" value="ECO:0007669"/>
    <property type="project" value="InterPro"/>
</dbReference>
<evidence type="ECO:0000256" key="4">
    <source>
        <dbReference type="ARBA" id="ARBA00022723"/>
    </source>
</evidence>
<dbReference type="PANTHER" id="PTHR24302">
    <property type="entry name" value="CYTOCHROME P450 FAMILY 3"/>
    <property type="match status" value="1"/>
</dbReference>
<evidence type="ECO:0000256" key="2">
    <source>
        <dbReference type="ARBA" id="ARBA00010617"/>
    </source>
</evidence>
<name>A0AAV4W7S5_CAEEX</name>
<dbReference type="PRINTS" id="PR00464">
    <property type="entry name" value="EP450II"/>
</dbReference>
<dbReference type="SUPFAM" id="SSF48264">
    <property type="entry name" value="Cytochrome P450"/>
    <property type="match status" value="1"/>
</dbReference>
<evidence type="ECO:0000256" key="3">
    <source>
        <dbReference type="ARBA" id="ARBA00022617"/>
    </source>
</evidence>
<sequence>MLLSLFVGTRPVGSCAVILHMRKASSCIIRYELGWRKSKLKIFENLDIPGPTPHFLFGNILDLNRKGPSKCHAEWIKKYGKIVGYFHGMKPVLLVADPDLLKKILIKDFHLFSDRPEGVPLRVHSFLDHIIPASAIMDNILTNLKGEKWKRVRTILTPTFSAAKLKGMIPAVNQVCDSALSVLEEKSQKREIIDIYNILQRLTLDIICAQAFAMDMDSVHNADDPLLKSAKIIFDLPFTSKIVFFGRCFPEFGFFAMAANFLSMFIRNNGDIPPLKITKVLEVLIKQRRNNPSVNEKPDLLQWLIEARASDDDLGKKDSYENDTTSSESSKFQRKRRTFKRHGDHIKCFSCIFSR</sequence>
<dbReference type="GO" id="GO:0005506">
    <property type="term" value="F:iron ion binding"/>
    <property type="evidence" value="ECO:0007669"/>
    <property type="project" value="InterPro"/>
</dbReference>
<proteinExistence type="inferred from homology"/>
<comment type="similarity">
    <text evidence="2">Belongs to the cytochrome P450 family.</text>
</comment>
<keyword evidence="10" id="KW-1185">Reference proteome</keyword>
<keyword evidence="6" id="KW-0408">Iron</keyword>
<comment type="caution">
    <text evidence="9">The sequence shown here is derived from an EMBL/GenBank/DDBJ whole genome shotgun (WGS) entry which is preliminary data.</text>
</comment>
<gene>
    <name evidence="9" type="primary">CYP3A24</name>
    <name evidence="9" type="ORF">CEXT_728771</name>
</gene>
<accession>A0AAV4W7S5</accession>
<evidence type="ECO:0000256" key="7">
    <source>
        <dbReference type="ARBA" id="ARBA00023033"/>
    </source>
</evidence>
<dbReference type="InterPro" id="IPR050705">
    <property type="entry name" value="Cytochrome_P450_3A"/>
</dbReference>
<evidence type="ECO:0000256" key="8">
    <source>
        <dbReference type="SAM" id="MobiDB-lite"/>
    </source>
</evidence>
<dbReference type="InterPro" id="IPR036396">
    <property type="entry name" value="Cyt_P450_sf"/>
</dbReference>
<dbReference type="Proteomes" id="UP001054945">
    <property type="component" value="Unassembled WGS sequence"/>
</dbReference>
<dbReference type="GO" id="GO:0020037">
    <property type="term" value="F:heme binding"/>
    <property type="evidence" value="ECO:0007669"/>
    <property type="project" value="InterPro"/>
</dbReference>
<evidence type="ECO:0000313" key="10">
    <source>
        <dbReference type="Proteomes" id="UP001054945"/>
    </source>
</evidence>
<dbReference type="Pfam" id="PF00067">
    <property type="entry name" value="p450"/>
    <property type="match status" value="1"/>
</dbReference>
<keyword evidence="7" id="KW-0503">Monooxygenase</keyword>